<accession>A0AAE1IDA3</accession>
<organism evidence="5 6">
    <name type="scientific">Trichoderma aggressivum f. europaeum</name>
    <dbReference type="NCBI Taxonomy" id="173218"/>
    <lineage>
        <taxon>Eukaryota</taxon>
        <taxon>Fungi</taxon>
        <taxon>Dikarya</taxon>
        <taxon>Ascomycota</taxon>
        <taxon>Pezizomycotina</taxon>
        <taxon>Sordariomycetes</taxon>
        <taxon>Hypocreomycetidae</taxon>
        <taxon>Hypocreales</taxon>
        <taxon>Hypocreaceae</taxon>
        <taxon>Trichoderma</taxon>
    </lineage>
</organism>
<gene>
    <name evidence="5" type="ORF">Triagg1_5209</name>
</gene>
<dbReference type="Proteomes" id="UP001273209">
    <property type="component" value="Unassembled WGS sequence"/>
</dbReference>
<dbReference type="EMBL" id="JAWRVG010000018">
    <property type="protein sequence ID" value="KAK4073383.1"/>
    <property type="molecule type" value="Genomic_DNA"/>
</dbReference>
<reference evidence="5" key="1">
    <citation type="submission" date="2023-11" db="EMBL/GenBank/DDBJ databases">
        <title>The genome sequences of three competitors of mushroom-forming fungi.</title>
        <authorList>
            <person name="Beijen E."/>
            <person name="Ohm R.A."/>
        </authorList>
    </citation>
    <scope>NUCLEOTIDE SEQUENCE</scope>
    <source>
        <strain evidence="5">CBS 100526</strain>
    </source>
</reference>
<dbReference type="InterPro" id="IPR037505">
    <property type="entry name" value="pH-resp_palC"/>
</dbReference>
<evidence type="ECO:0000256" key="2">
    <source>
        <dbReference type="ARBA" id="ARBA00022193"/>
    </source>
</evidence>
<dbReference type="CDD" id="cd09245">
    <property type="entry name" value="BRO1_UmRIM23-like"/>
    <property type="match status" value="1"/>
</dbReference>
<evidence type="ECO:0000259" key="4">
    <source>
        <dbReference type="PROSITE" id="PS51180"/>
    </source>
</evidence>
<feature type="region of interest" description="Disordered" evidence="3">
    <location>
        <begin position="470"/>
        <end position="501"/>
    </location>
</feature>
<feature type="region of interest" description="Disordered" evidence="3">
    <location>
        <begin position="670"/>
        <end position="689"/>
    </location>
</feature>
<evidence type="ECO:0000256" key="1">
    <source>
        <dbReference type="ARBA" id="ARBA00010997"/>
    </source>
</evidence>
<name>A0AAE1IDA3_9HYPO</name>
<protein>
    <recommendedName>
        <fullName evidence="2">pH-response regulator protein palC</fullName>
    </recommendedName>
</protein>
<proteinExistence type="inferred from homology"/>
<dbReference type="AlphaFoldDB" id="A0AAE1IDA3"/>
<feature type="region of interest" description="Disordered" evidence="3">
    <location>
        <begin position="520"/>
        <end position="559"/>
    </location>
</feature>
<dbReference type="InterPro" id="IPR038499">
    <property type="entry name" value="BRO1_sf"/>
</dbReference>
<dbReference type="Gene3D" id="1.25.40.280">
    <property type="entry name" value="alix/aip1 like domains"/>
    <property type="match status" value="1"/>
</dbReference>
<keyword evidence="6" id="KW-1185">Reference proteome</keyword>
<comment type="caution">
    <text evidence="5">The sequence shown here is derived from an EMBL/GenBank/DDBJ whole genome shotgun (WGS) entry which is preliminary data.</text>
</comment>
<dbReference type="GO" id="GO:0005886">
    <property type="term" value="C:plasma membrane"/>
    <property type="evidence" value="ECO:0007669"/>
    <property type="project" value="TreeGrafter"/>
</dbReference>
<comment type="similarity">
    <text evidence="1">Belongs to the palC family.</text>
</comment>
<evidence type="ECO:0000256" key="3">
    <source>
        <dbReference type="SAM" id="MobiDB-lite"/>
    </source>
</evidence>
<dbReference type="GeneID" id="87919603"/>
<dbReference type="InterPro" id="IPR004328">
    <property type="entry name" value="BRO1_dom"/>
</dbReference>
<feature type="domain" description="BRO1" evidence="4">
    <location>
        <begin position="34"/>
        <end position="311"/>
    </location>
</feature>
<dbReference type="PANTHER" id="PTHR40463:SF1">
    <property type="entry name" value="PH-RESPONSE REGULATOR PROTEIN PALC"/>
    <property type="match status" value="1"/>
</dbReference>
<dbReference type="RefSeq" id="XP_062755683.1">
    <property type="nucleotide sequence ID" value="XM_062899699.1"/>
</dbReference>
<dbReference type="GO" id="GO:0071467">
    <property type="term" value="P:cellular response to pH"/>
    <property type="evidence" value="ECO:0007669"/>
    <property type="project" value="InterPro"/>
</dbReference>
<dbReference type="SMART" id="SM01041">
    <property type="entry name" value="BRO1"/>
    <property type="match status" value="1"/>
</dbReference>
<dbReference type="PROSITE" id="PS51180">
    <property type="entry name" value="BRO1"/>
    <property type="match status" value="1"/>
</dbReference>
<evidence type="ECO:0000313" key="5">
    <source>
        <dbReference type="EMBL" id="KAK4073383.1"/>
    </source>
</evidence>
<dbReference type="PANTHER" id="PTHR40463">
    <property type="entry name" value="PH-RESPONSE REGULATOR PROTEIN PALC"/>
    <property type="match status" value="1"/>
</dbReference>
<evidence type="ECO:0000313" key="6">
    <source>
        <dbReference type="Proteomes" id="UP001273209"/>
    </source>
</evidence>
<feature type="compositionally biased region" description="Polar residues" evidence="3">
    <location>
        <begin position="490"/>
        <end position="500"/>
    </location>
</feature>
<sequence>MSLFCNHRQFQLARDIDREYQRPATEEPRLVSSPIMPFPFVLPTTSAFSFSSSVSCDSHPSLPLSASTYRGVVRDALKKHKRLPPSSQTANLSTVISSLEQYLPYLIAVDAGLSNQPVSNETVNTVLESTPSISWRPTLSGDLVPGRERPRVNINSLEYEIYFALSTLGFSHVLMARAALQPLYSTTQDFQGTQERTTIMTTATKYLLEAASIYDYAATRSEQVIGNPPCVDISPATLRALASLCHAEATLLAVLKDDPYPAAVAQDRNKNDKEWMFKAPDIPKVRAHLYARLCLAASEHAAKASALCQSARAGPSGVSSGFLRYLEDLRRTSRAKACRFFGIDAELGGETAEGIAWARAGLHELGIEVKDAKKGLSLSRTMKGLHEKREDRRVDKETTWGADAGKLEETRILELLDAKWSKINDTMNTRPIPPINALINKMPSGREIHTIKPYQLPTLDRDVLEAMRAPPEHGENVGGEFSSDDETLSHHQASSSSLGIQGSGFSGVEPISIWTSATSSTSVTGSAGIGSSDIGDSEAGSSDSGSSDSGSSDSGVSEAGVTELGLSTVGVTEVELSTAGVTKVGSSLVVVTETGVIEFGLSTAGVTELGFSTTGVTNIGSSPVGVAGTGLTTTGLCGIGLSKSGVTETGFSPVGVAGIGLTTTGPCRIGSKSRGGQGRGVGAVSTQGS</sequence>